<gene>
    <name evidence="2" type="ORF">GM545_14250</name>
</gene>
<feature type="domain" description="Carbohydrate kinase PfkB" evidence="1">
    <location>
        <begin position="1"/>
        <end position="74"/>
    </location>
</feature>
<proteinExistence type="predicted"/>
<dbReference type="Pfam" id="PF00294">
    <property type="entry name" value="PfkB"/>
    <property type="match status" value="1"/>
</dbReference>
<accession>A0A7X2XME4</accession>
<keyword evidence="2" id="KW-0808">Transferase</keyword>
<protein>
    <submittedName>
        <fullName evidence="2">D-glycero-beta-D-manno-heptose-7-phosphate kinase</fullName>
    </submittedName>
</protein>
<evidence type="ECO:0000313" key="2">
    <source>
        <dbReference type="EMBL" id="MTV44691.1"/>
    </source>
</evidence>
<dbReference type="InterPro" id="IPR029056">
    <property type="entry name" value="Ribokinase-like"/>
</dbReference>
<dbReference type="Proteomes" id="UP000467349">
    <property type="component" value="Unassembled WGS sequence"/>
</dbReference>
<organism evidence="2 3">
    <name type="scientific">Streptococcus pneumoniae</name>
    <dbReference type="NCBI Taxonomy" id="1313"/>
    <lineage>
        <taxon>Bacteria</taxon>
        <taxon>Bacillati</taxon>
        <taxon>Bacillota</taxon>
        <taxon>Bacilli</taxon>
        <taxon>Lactobacillales</taxon>
        <taxon>Streptococcaceae</taxon>
        <taxon>Streptococcus</taxon>
    </lineage>
</organism>
<sequence length="86" mass="8982">VTLSEHGVMITNGSQFEYIPAHLRKIADVSGAGDTVISVASLCLALNLPIQKIATISNLAGGLVCEEVGVIPINKTLLENELNILG</sequence>
<dbReference type="InterPro" id="IPR011611">
    <property type="entry name" value="PfkB_dom"/>
</dbReference>
<dbReference type="PANTHER" id="PTHR46969">
    <property type="entry name" value="BIFUNCTIONAL PROTEIN HLDE"/>
    <property type="match status" value="1"/>
</dbReference>
<dbReference type="Gene3D" id="3.40.1190.20">
    <property type="match status" value="1"/>
</dbReference>
<dbReference type="AlphaFoldDB" id="A0A7X2XME4"/>
<dbReference type="GO" id="GO:0033786">
    <property type="term" value="F:heptose-1-phosphate adenylyltransferase activity"/>
    <property type="evidence" value="ECO:0007669"/>
    <property type="project" value="TreeGrafter"/>
</dbReference>
<dbReference type="EMBL" id="WNHU01000691">
    <property type="protein sequence ID" value="MTV44691.1"/>
    <property type="molecule type" value="Genomic_DNA"/>
</dbReference>
<evidence type="ECO:0000313" key="3">
    <source>
        <dbReference type="Proteomes" id="UP000467349"/>
    </source>
</evidence>
<dbReference type="PANTHER" id="PTHR46969:SF1">
    <property type="entry name" value="BIFUNCTIONAL PROTEIN HLDE"/>
    <property type="match status" value="1"/>
</dbReference>
<dbReference type="SUPFAM" id="SSF53613">
    <property type="entry name" value="Ribokinase-like"/>
    <property type="match status" value="1"/>
</dbReference>
<keyword evidence="2" id="KW-0418">Kinase</keyword>
<evidence type="ECO:0000259" key="1">
    <source>
        <dbReference type="Pfam" id="PF00294"/>
    </source>
</evidence>
<reference evidence="2 3" key="1">
    <citation type="submission" date="2019-11" db="EMBL/GenBank/DDBJ databases">
        <title>Growth characteristics of pneumococcus vary with the chemical composition of the capsule and with environmental conditions.</title>
        <authorList>
            <person name="Tothpal A."/>
            <person name="Desobry K."/>
            <person name="Joshi S."/>
            <person name="Wyllie A.L."/>
            <person name="Weinberger D.M."/>
        </authorList>
    </citation>
    <scope>NUCLEOTIDE SEQUENCE [LARGE SCALE GENOMIC DNA]</scope>
    <source>
        <strain evidence="3">pnumococcus09N</strain>
    </source>
</reference>
<feature type="non-terminal residue" evidence="2">
    <location>
        <position position="1"/>
    </location>
</feature>
<dbReference type="GO" id="GO:0033785">
    <property type="term" value="F:heptose 7-phosphate kinase activity"/>
    <property type="evidence" value="ECO:0007669"/>
    <property type="project" value="TreeGrafter"/>
</dbReference>
<name>A0A7X2XME4_STREE</name>
<comment type="caution">
    <text evidence="2">The sequence shown here is derived from an EMBL/GenBank/DDBJ whole genome shotgun (WGS) entry which is preliminary data.</text>
</comment>
<feature type="non-terminal residue" evidence="2">
    <location>
        <position position="86"/>
    </location>
</feature>
<dbReference type="GO" id="GO:0005829">
    <property type="term" value="C:cytosol"/>
    <property type="evidence" value="ECO:0007669"/>
    <property type="project" value="TreeGrafter"/>
</dbReference>